<dbReference type="SUPFAM" id="SSF51735">
    <property type="entry name" value="NAD(P)-binding Rossmann-fold domains"/>
    <property type="match status" value="1"/>
</dbReference>
<dbReference type="InterPro" id="IPR001509">
    <property type="entry name" value="Epimerase_deHydtase"/>
</dbReference>
<dbReference type="Pfam" id="PF01370">
    <property type="entry name" value="Epimerase"/>
    <property type="match status" value="1"/>
</dbReference>
<gene>
    <name evidence="4" type="ORF">B5P46_06625</name>
</gene>
<dbReference type="InterPro" id="IPR036291">
    <property type="entry name" value="NAD(P)-bd_dom_sf"/>
</dbReference>
<dbReference type="Gene3D" id="3.40.50.720">
    <property type="entry name" value="NAD(P)-binding Rossmann-like Domain"/>
    <property type="match status" value="1"/>
</dbReference>
<evidence type="ECO:0000259" key="3">
    <source>
        <dbReference type="Pfam" id="PF01370"/>
    </source>
</evidence>
<dbReference type="PANTHER" id="PTHR43000">
    <property type="entry name" value="DTDP-D-GLUCOSE 4,6-DEHYDRATASE-RELATED"/>
    <property type="match status" value="1"/>
</dbReference>
<name>A0A4Q1U9F0_RHILE</name>
<evidence type="ECO:0000313" key="5">
    <source>
        <dbReference type="Proteomes" id="UP000290767"/>
    </source>
</evidence>
<evidence type="ECO:0000313" key="4">
    <source>
        <dbReference type="EMBL" id="RXT28459.1"/>
    </source>
</evidence>
<comment type="caution">
    <text evidence="4">The sequence shown here is derived from an EMBL/GenBank/DDBJ whole genome shotgun (WGS) entry which is preliminary data.</text>
</comment>
<sequence>MVNTSERLLVLGASGFLGTAISTYFSSLGIPVMGIDVVPPQDKHIYSDFYQSERMEEILETALARHQPTYLVHVAGNANVGRSIEDPRYDFVNSVDLFSLVLDQVRRVSLETKVLFTSSAAVYGQPKVLPITEELAPSPISPYGYHKWMCEQLSREYSSLYEVSVASIRIFSAYGAGLRKQILWDLCEKCRSDGPVQLGGDGSETRDFIHAKDIARAISCVVRGGTFNGEVYNVASGVETSISDLAHHVLSAYGIPFDRLGFSGSSRVGDPKNWRADVSRLEALGFSPTIDFVAGVAEYVDWYKKLR</sequence>
<dbReference type="Proteomes" id="UP000290767">
    <property type="component" value="Unassembled WGS sequence"/>
</dbReference>
<dbReference type="RefSeq" id="WP_129418003.1">
    <property type="nucleotide sequence ID" value="NZ_MZMU01000003.1"/>
</dbReference>
<comment type="pathway">
    <text evidence="1">Bacterial outer membrane biogenesis; LPS O-antigen biosynthesis.</text>
</comment>
<dbReference type="EMBL" id="MZMU01000003">
    <property type="protein sequence ID" value="RXT28459.1"/>
    <property type="molecule type" value="Genomic_DNA"/>
</dbReference>
<feature type="domain" description="NAD-dependent epimerase/dehydratase" evidence="3">
    <location>
        <begin position="9"/>
        <end position="235"/>
    </location>
</feature>
<evidence type="ECO:0000256" key="1">
    <source>
        <dbReference type="ARBA" id="ARBA00005125"/>
    </source>
</evidence>
<evidence type="ECO:0000256" key="2">
    <source>
        <dbReference type="ARBA" id="ARBA00007637"/>
    </source>
</evidence>
<dbReference type="AlphaFoldDB" id="A0A4Q1U9F0"/>
<reference evidence="4 5" key="1">
    <citation type="submission" date="2017-03" db="EMBL/GenBank/DDBJ databases">
        <authorList>
            <person name="Safronova V.I."/>
            <person name="Sazanova A.L."/>
            <person name="Chirak E.R."/>
        </authorList>
    </citation>
    <scope>NUCLEOTIDE SEQUENCE [LARGE SCALE GENOMIC DNA]</scope>
    <source>
        <strain evidence="4 5">Tri-43</strain>
    </source>
</reference>
<organism evidence="4 5">
    <name type="scientific">Rhizobium leguminosarum</name>
    <dbReference type="NCBI Taxonomy" id="384"/>
    <lineage>
        <taxon>Bacteria</taxon>
        <taxon>Pseudomonadati</taxon>
        <taxon>Pseudomonadota</taxon>
        <taxon>Alphaproteobacteria</taxon>
        <taxon>Hyphomicrobiales</taxon>
        <taxon>Rhizobiaceae</taxon>
        <taxon>Rhizobium/Agrobacterium group</taxon>
        <taxon>Rhizobium</taxon>
    </lineage>
</organism>
<proteinExistence type="inferred from homology"/>
<comment type="similarity">
    <text evidence="2">Belongs to the NAD(P)-dependent epimerase/dehydratase family.</text>
</comment>
<protein>
    <submittedName>
        <fullName evidence="4">NAD-dependent dehydratase</fullName>
    </submittedName>
</protein>
<accession>A0A4Q1U9F0</accession>